<dbReference type="EC" id="5.2.1.8" evidence="3"/>
<dbReference type="InterPro" id="IPR050245">
    <property type="entry name" value="PrsA_foldase"/>
</dbReference>
<dbReference type="Pfam" id="PF13624">
    <property type="entry name" value="SurA_N_3"/>
    <property type="match status" value="1"/>
</dbReference>
<feature type="region of interest" description="Disordered" evidence="6">
    <location>
        <begin position="319"/>
        <end position="339"/>
    </location>
</feature>
<dbReference type="PROSITE" id="PS01096">
    <property type="entry name" value="PPIC_PPIASE_1"/>
    <property type="match status" value="1"/>
</dbReference>
<protein>
    <recommendedName>
        <fullName evidence="3">peptidylprolyl isomerase</fullName>
        <ecNumber evidence="3">5.2.1.8</ecNumber>
    </recommendedName>
</protein>
<dbReference type="Pfam" id="PF13616">
    <property type="entry name" value="Rotamase_3"/>
    <property type="match status" value="1"/>
</dbReference>
<keyword evidence="9" id="KW-1185">Reference proteome</keyword>
<evidence type="ECO:0000256" key="4">
    <source>
        <dbReference type="ARBA" id="ARBA00023110"/>
    </source>
</evidence>
<name>W6M9E6_9GAMM</name>
<dbReference type="Gene3D" id="1.10.8.1040">
    <property type="match status" value="1"/>
</dbReference>
<reference evidence="8" key="1">
    <citation type="submission" date="2013-07" db="EMBL/GenBank/DDBJ databases">
        <authorList>
            <person name="McIlroy S."/>
        </authorList>
    </citation>
    <scope>NUCLEOTIDE SEQUENCE [LARGE SCALE GENOMIC DNA]</scope>
    <source>
        <strain evidence="8">Run_A_D11</strain>
    </source>
</reference>
<evidence type="ECO:0000259" key="7">
    <source>
        <dbReference type="PROSITE" id="PS50198"/>
    </source>
</evidence>
<dbReference type="EMBL" id="CBTJ020000037">
    <property type="protein sequence ID" value="CDI02385.1"/>
    <property type="molecule type" value="Genomic_DNA"/>
</dbReference>
<sequence>MRKRTPRTKLHLQPLQLSSPMETTRMHKMPKLIVPLLALSSTLLLSGGVLAAEDKKPEAATPPAAQPVPAPFTIPDPVAVVNGKTISKAAFDQYVQQLRGRTKVDSAEASKSLVDQLVLEELLVQEADKQKLADDAQIKQQLAMVQRSLLASSVIRRMLSESAPSEDAVKKEYETAIAAMKGKEYKASHILVDSEDKAKEIIAELKKGGNFAELAKAKSSDSSKDNGGDLGWFTPSMMVPPFAQAVAKMEKGKYTEQPVQTSFGWHVILLEDSRDATPPSLDELKPQIQQMLQSRMVNDYLEKLKSGAKIEVKEIQVSEAPKPAPAPAAVVEPKKEEKK</sequence>
<dbReference type="PANTHER" id="PTHR47245:SF2">
    <property type="entry name" value="PEPTIDYL-PROLYL CIS-TRANS ISOMERASE HP_0175-RELATED"/>
    <property type="match status" value="1"/>
</dbReference>
<dbReference type="GO" id="GO:0005524">
    <property type="term" value="F:ATP binding"/>
    <property type="evidence" value="ECO:0007669"/>
    <property type="project" value="InterPro"/>
</dbReference>
<dbReference type="SUPFAM" id="SSF109998">
    <property type="entry name" value="Triger factor/SurA peptide-binding domain-like"/>
    <property type="match status" value="1"/>
</dbReference>
<dbReference type="AlphaFoldDB" id="W6M9E6"/>
<dbReference type="InterPro" id="IPR027304">
    <property type="entry name" value="Trigger_fact/SurA_dom_sf"/>
</dbReference>
<dbReference type="Proteomes" id="UP000035760">
    <property type="component" value="Unassembled WGS sequence"/>
</dbReference>
<evidence type="ECO:0000256" key="3">
    <source>
        <dbReference type="ARBA" id="ARBA00013194"/>
    </source>
</evidence>
<comment type="caution">
    <text evidence="8">The sequence shown here is derived from an EMBL/GenBank/DDBJ whole genome shotgun (WGS) entry which is preliminary data.</text>
</comment>
<evidence type="ECO:0000256" key="5">
    <source>
        <dbReference type="PROSITE-ProRule" id="PRU00278"/>
    </source>
</evidence>
<keyword evidence="5 8" id="KW-0413">Isomerase</keyword>
<organism evidence="8 9">
    <name type="scientific">Candidatus Competibacter denitrificans Run_A_D11</name>
    <dbReference type="NCBI Taxonomy" id="1400863"/>
    <lineage>
        <taxon>Bacteria</taxon>
        <taxon>Pseudomonadati</taxon>
        <taxon>Pseudomonadota</taxon>
        <taxon>Gammaproteobacteria</taxon>
        <taxon>Candidatus Competibacteraceae</taxon>
        <taxon>Candidatus Competibacter</taxon>
    </lineage>
</organism>
<keyword evidence="4 5" id="KW-0697">Rotamase</keyword>
<evidence type="ECO:0000256" key="2">
    <source>
        <dbReference type="ARBA" id="ARBA00007656"/>
    </source>
</evidence>
<comment type="catalytic activity">
    <reaction evidence="1">
        <text>[protein]-peptidylproline (omega=180) = [protein]-peptidylproline (omega=0)</text>
        <dbReference type="Rhea" id="RHEA:16237"/>
        <dbReference type="Rhea" id="RHEA-COMP:10747"/>
        <dbReference type="Rhea" id="RHEA-COMP:10748"/>
        <dbReference type="ChEBI" id="CHEBI:83833"/>
        <dbReference type="ChEBI" id="CHEBI:83834"/>
        <dbReference type="EC" id="5.2.1.8"/>
    </reaction>
</comment>
<dbReference type="InterPro" id="IPR046357">
    <property type="entry name" value="PPIase_dom_sf"/>
</dbReference>
<reference evidence="8" key="2">
    <citation type="submission" date="2014-03" db="EMBL/GenBank/DDBJ databases">
        <title>Candidatus Competibacter-lineage genomes retrieved from metagenomes reveal functional metabolic diversity.</title>
        <authorList>
            <person name="McIlroy S.J."/>
            <person name="Albertsen M."/>
            <person name="Andresen E.K."/>
            <person name="Saunders A.M."/>
            <person name="Kristiansen R."/>
            <person name="Stokholm-Bjerregaard M."/>
            <person name="Nielsen K.L."/>
            <person name="Nielsen P.H."/>
        </authorList>
    </citation>
    <scope>NUCLEOTIDE SEQUENCE</scope>
    <source>
        <strain evidence="8">Run_A_D11</strain>
    </source>
</reference>
<dbReference type="GO" id="GO:0005694">
    <property type="term" value="C:chromosome"/>
    <property type="evidence" value="ECO:0007669"/>
    <property type="project" value="InterPro"/>
</dbReference>
<evidence type="ECO:0000313" key="8">
    <source>
        <dbReference type="EMBL" id="CDI02385.1"/>
    </source>
</evidence>
<evidence type="ECO:0000256" key="6">
    <source>
        <dbReference type="SAM" id="MobiDB-lite"/>
    </source>
</evidence>
<gene>
    <name evidence="8" type="ORF">BN873_300006</name>
</gene>
<dbReference type="STRING" id="1400863.BN873_300006"/>
<proteinExistence type="inferred from homology"/>
<dbReference type="SUPFAM" id="SSF54534">
    <property type="entry name" value="FKBP-like"/>
    <property type="match status" value="1"/>
</dbReference>
<dbReference type="PANTHER" id="PTHR47245">
    <property type="entry name" value="PEPTIDYLPROLYL ISOMERASE"/>
    <property type="match status" value="1"/>
</dbReference>
<dbReference type="GO" id="GO:0051276">
    <property type="term" value="P:chromosome organization"/>
    <property type="evidence" value="ECO:0007669"/>
    <property type="project" value="InterPro"/>
</dbReference>
<feature type="domain" description="PpiC" evidence="7">
    <location>
        <begin position="182"/>
        <end position="272"/>
    </location>
</feature>
<dbReference type="InterPro" id="IPR023058">
    <property type="entry name" value="PPIase_PpiC_CS"/>
</dbReference>
<evidence type="ECO:0000256" key="1">
    <source>
        <dbReference type="ARBA" id="ARBA00000971"/>
    </source>
</evidence>
<dbReference type="InterPro" id="IPR000297">
    <property type="entry name" value="PPIase_PpiC"/>
</dbReference>
<accession>W6M9E6</accession>
<dbReference type="GO" id="GO:0003755">
    <property type="term" value="F:peptidyl-prolyl cis-trans isomerase activity"/>
    <property type="evidence" value="ECO:0007669"/>
    <property type="project" value="UniProtKB-KW"/>
</dbReference>
<comment type="similarity">
    <text evidence="2">Belongs to the PpiC/parvulin rotamase family.</text>
</comment>
<dbReference type="PROSITE" id="PS50198">
    <property type="entry name" value="PPIC_PPIASE_2"/>
    <property type="match status" value="1"/>
</dbReference>
<dbReference type="Gene3D" id="3.10.50.40">
    <property type="match status" value="1"/>
</dbReference>
<evidence type="ECO:0000313" key="9">
    <source>
        <dbReference type="Proteomes" id="UP000035760"/>
    </source>
</evidence>